<protein>
    <submittedName>
        <fullName evidence="1">Uncharacterized protein</fullName>
    </submittedName>
</protein>
<proteinExistence type="predicted"/>
<name>A0A0E9VMT3_ANGAN</name>
<sequence length="65" mass="7911">MLKQHQTSEEYWPLSDRHFKNYLIVLPCLGFSALLRTNSQSSLRDYRRRFSNLPNIRRVQTRWVS</sequence>
<dbReference type="EMBL" id="GBXM01029261">
    <property type="protein sequence ID" value="JAH79316.1"/>
    <property type="molecule type" value="Transcribed_RNA"/>
</dbReference>
<reference evidence="1" key="2">
    <citation type="journal article" date="2015" name="Fish Shellfish Immunol.">
        <title>Early steps in the European eel (Anguilla anguilla)-Vibrio vulnificus interaction in the gills: Role of the RtxA13 toxin.</title>
        <authorList>
            <person name="Callol A."/>
            <person name="Pajuelo D."/>
            <person name="Ebbesson L."/>
            <person name="Teles M."/>
            <person name="MacKenzie S."/>
            <person name="Amaro C."/>
        </authorList>
    </citation>
    <scope>NUCLEOTIDE SEQUENCE</scope>
</reference>
<organism evidence="1">
    <name type="scientific">Anguilla anguilla</name>
    <name type="common">European freshwater eel</name>
    <name type="synonym">Muraena anguilla</name>
    <dbReference type="NCBI Taxonomy" id="7936"/>
    <lineage>
        <taxon>Eukaryota</taxon>
        <taxon>Metazoa</taxon>
        <taxon>Chordata</taxon>
        <taxon>Craniata</taxon>
        <taxon>Vertebrata</taxon>
        <taxon>Euteleostomi</taxon>
        <taxon>Actinopterygii</taxon>
        <taxon>Neopterygii</taxon>
        <taxon>Teleostei</taxon>
        <taxon>Anguilliformes</taxon>
        <taxon>Anguillidae</taxon>
        <taxon>Anguilla</taxon>
    </lineage>
</organism>
<accession>A0A0E9VMT3</accession>
<evidence type="ECO:0000313" key="1">
    <source>
        <dbReference type="EMBL" id="JAH79316.1"/>
    </source>
</evidence>
<dbReference type="AlphaFoldDB" id="A0A0E9VMT3"/>
<reference evidence="1" key="1">
    <citation type="submission" date="2014-11" db="EMBL/GenBank/DDBJ databases">
        <authorList>
            <person name="Amaro Gonzalez C."/>
        </authorList>
    </citation>
    <scope>NUCLEOTIDE SEQUENCE</scope>
</reference>